<dbReference type="AlphaFoldDB" id="A0A8S1KSG0"/>
<dbReference type="EMBL" id="CAJJDM010000026">
    <property type="protein sequence ID" value="CAD8058339.1"/>
    <property type="molecule type" value="Genomic_DNA"/>
</dbReference>
<keyword evidence="2" id="KW-1185">Reference proteome</keyword>
<evidence type="ECO:0000313" key="1">
    <source>
        <dbReference type="EMBL" id="CAD8058339.1"/>
    </source>
</evidence>
<protein>
    <submittedName>
        <fullName evidence="1">Uncharacterized protein</fullName>
    </submittedName>
</protein>
<evidence type="ECO:0000313" key="2">
    <source>
        <dbReference type="Proteomes" id="UP000688137"/>
    </source>
</evidence>
<proteinExistence type="predicted"/>
<comment type="caution">
    <text evidence="1">The sequence shown here is derived from an EMBL/GenBank/DDBJ whole genome shotgun (WGS) entry which is preliminary data.</text>
</comment>
<accession>A0A8S1KSG0</accession>
<dbReference type="OMA" id="KVQSCKV"/>
<name>A0A8S1KSG0_PARPR</name>
<sequence>MDIRLRQQSAMTYQEYINYFNKEPDSPRIHPKDSPVEPLSDLELSPVQEKHQNKLKVQSCKVIKINSKL</sequence>
<organism evidence="1 2">
    <name type="scientific">Paramecium primaurelia</name>
    <dbReference type="NCBI Taxonomy" id="5886"/>
    <lineage>
        <taxon>Eukaryota</taxon>
        <taxon>Sar</taxon>
        <taxon>Alveolata</taxon>
        <taxon>Ciliophora</taxon>
        <taxon>Intramacronucleata</taxon>
        <taxon>Oligohymenophorea</taxon>
        <taxon>Peniculida</taxon>
        <taxon>Parameciidae</taxon>
        <taxon>Paramecium</taxon>
    </lineage>
</organism>
<reference evidence="1" key="1">
    <citation type="submission" date="2021-01" db="EMBL/GenBank/DDBJ databases">
        <authorList>
            <consortium name="Genoscope - CEA"/>
            <person name="William W."/>
        </authorList>
    </citation>
    <scope>NUCLEOTIDE SEQUENCE</scope>
</reference>
<gene>
    <name evidence="1" type="ORF">PPRIM_AZ9-3.1.T0270166</name>
</gene>
<dbReference type="Proteomes" id="UP000688137">
    <property type="component" value="Unassembled WGS sequence"/>
</dbReference>